<dbReference type="AlphaFoldDB" id="A0A176VTT7"/>
<evidence type="ECO:0000313" key="3">
    <source>
        <dbReference type="Proteomes" id="UP000077202"/>
    </source>
</evidence>
<name>A0A176VTT7_MARPO</name>
<feature type="compositionally biased region" description="Basic and acidic residues" evidence="1">
    <location>
        <begin position="78"/>
        <end position="89"/>
    </location>
</feature>
<organism evidence="2 3">
    <name type="scientific">Marchantia polymorpha subsp. ruderalis</name>
    <dbReference type="NCBI Taxonomy" id="1480154"/>
    <lineage>
        <taxon>Eukaryota</taxon>
        <taxon>Viridiplantae</taxon>
        <taxon>Streptophyta</taxon>
        <taxon>Embryophyta</taxon>
        <taxon>Marchantiophyta</taxon>
        <taxon>Marchantiopsida</taxon>
        <taxon>Marchantiidae</taxon>
        <taxon>Marchantiales</taxon>
        <taxon>Marchantiaceae</taxon>
        <taxon>Marchantia</taxon>
    </lineage>
</organism>
<comment type="caution">
    <text evidence="2">The sequence shown here is derived from an EMBL/GenBank/DDBJ whole genome shotgun (WGS) entry which is preliminary data.</text>
</comment>
<proteinExistence type="predicted"/>
<feature type="compositionally biased region" description="Basic and acidic residues" evidence="1">
    <location>
        <begin position="161"/>
        <end position="181"/>
    </location>
</feature>
<accession>A0A176VTT7</accession>
<dbReference type="EMBL" id="LVLJ01002893">
    <property type="protein sequence ID" value="OAE23286.1"/>
    <property type="molecule type" value="Genomic_DNA"/>
</dbReference>
<feature type="compositionally biased region" description="Polar residues" evidence="1">
    <location>
        <begin position="61"/>
        <end position="71"/>
    </location>
</feature>
<sequence length="188" mass="20965">MPSAEARQPSGQERQRAAPTNVPAADRCSAQVPFADSPSGLEPSAQRRKWKEPADKAPSAQGPSAQGTSGEPPSAKAQSEKQDDGEKGKTRVPSAQLPWLKRLRRWTPSALRLWRTRTKVRTSKLLASLDEYIKDLRLKNKALRGHITLSRKLQKAINKTRDDKFEEAKKEFAKEQAKPADELDSEQT</sequence>
<evidence type="ECO:0000313" key="2">
    <source>
        <dbReference type="EMBL" id="OAE23286.1"/>
    </source>
</evidence>
<protein>
    <submittedName>
        <fullName evidence="2">Uncharacterized protein</fullName>
    </submittedName>
</protein>
<evidence type="ECO:0000256" key="1">
    <source>
        <dbReference type="SAM" id="MobiDB-lite"/>
    </source>
</evidence>
<gene>
    <name evidence="2" type="ORF">AXG93_745s1080</name>
</gene>
<keyword evidence="3" id="KW-1185">Reference proteome</keyword>
<feature type="region of interest" description="Disordered" evidence="1">
    <location>
        <begin position="1"/>
        <end position="99"/>
    </location>
</feature>
<dbReference type="Proteomes" id="UP000077202">
    <property type="component" value="Unassembled WGS sequence"/>
</dbReference>
<reference evidence="2" key="1">
    <citation type="submission" date="2016-03" db="EMBL/GenBank/DDBJ databases">
        <title>Mechanisms controlling the formation of the plant cell surface in tip-growing cells are functionally conserved among land plants.</title>
        <authorList>
            <person name="Honkanen S."/>
            <person name="Jones V.A."/>
            <person name="Morieri G."/>
            <person name="Champion C."/>
            <person name="Hetherington A.J."/>
            <person name="Kelly S."/>
            <person name="Saint-Marcoux D."/>
            <person name="Proust H."/>
            <person name="Prescott H."/>
            <person name="Dolan L."/>
        </authorList>
    </citation>
    <scope>NUCLEOTIDE SEQUENCE [LARGE SCALE GENOMIC DNA]</scope>
    <source>
        <tissue evidence="2">Whole gametophyte</tissue>
    </source>
</reference>
<feature type="region of interest" description="Disordered" evidence="1">
    <location>
        <begin position="161"/>
        <end position="188"/>
    </location>
</feature>